<dbReference type="OrthoDB" id="496093at2759"/>
<evidence type="ECO:0000256" key="6">
    <source>
        <dbReference type="ARBA" id="ARBA00022946"/>
    </source>
</evidence>
<feature type="compositionally biased region" description="Basic residues" evidence="10">
    <location>
        <begin position="120"/>
        <end position="131"/>
    </location>
</feature>
<feature type="region of interest" description="Disordered" evidence="10">
    <location>
        <begin position="1"/>
        <end position="143"/>
    </location>
</feature>
<keyword evidence="5" id="KW-0934">Plastid</keyword>
<dbReference type="GO" id="GO:0015979">
    <property type="term" value="P:photosynthesis"/>
    <property type="evidence" value="ECO:0007669"/>
    <property type="project" value="UniProtKB-KW"/>
</dbReference>
<protein>
    <submittedName>
        <fullName evidence="12">Chloroplast photosystem II protein PsbR</fullName>
    </submittedName>
</protein>
<keyword evidence="6" id="KW-0809">Transit peptide</keyword>
<evidence type="ECO:0000256" key="10">
    <source>
        <dbReference type="SAM" id="MobiDB-lite"/>
    </source>
</evidence>
<accession>A0A5B8MDS5</accession>
<dbReference type="Proteomes" id="UP000316726">
    <property type="component" value="Chromosome 2"/>
</dbReference>
<keyword evidence="11" id="KW-1133">Transmembrane helix</keyword>
<evidence type="ECO:0000256" key="7">
    <source>
        <dbReference type="ARBA" id="ARBA00023078"/>
    </source>
</evidence>
<keyword evidence="9" id="KW-0604">Photosystem II</keyword>
<keyword evidence="7" id="KW-0793">Thylakoid</keyword>
<evidence type="ECO:0000256" key="5">
    <source>
        <dbReference type="ARBA" id="ARBA00022640"/>
    </source>
</evidence>
<dbReference type="STRING" id="1764295.A0A5B8MDS5"/>
<feature type="compositionally biased region" description="Low complexity" evidence="10">
    <location>
        <begin position="1"/>
        <end position="22"/>
    </location>
</feature>
<dbReference type="GO" id="GO:0009654">
    <property type="term" value="C:photosystem II oxygen evolving complex"/>
    <property type="evidence" value="ECO:0007669"/>
    <property type="project" value="InterPro"/>
</dbReference>
<dbReference type="InterPro" id="IPR006814">
    <property type="entry name" value="PSII_PsbR"/>
</dbReference>
<evidence type="ECO:0000256" key="8">
    <source>
        <dbReference type="ARBA" id="ARBA00023136"/>
    </source>
</evidence>
<proteinExistence type="inferred from homology"/>
<evidence type="ECO:0000313" key="13">
    <source>
        <dbReference type="Proteomes" id="UP000316726"/>
    </source>
</evidence>
<keyword evidence="13" id="KW-1185">Reference proteome</keyword>
<dbReference type="PANTHER" id="PTHR34369:SF7">
    <property type="entry name" value="PHOTOSYSTEM II 10 KDA POLYPEPTIDE, CHLOROPLASTIC"/>
    <property type="match status" value="1"/>
</dbReference>
<gene>
    <name evidence="12" type="ORF">A3770_02p12760</name>
</gene>
<keyword evidence="4" id="KW-0602">Photosynthesis</keyword>
<dbReference type="AlphaFoldDB" id="A0A5B8MDS5"/>
<evidence type="ECO:0000256" key="1">
    <source>
        <dbReference type="ARBA" id="ARBA00004334"/>
    </source>
</evidence>
<evidence type="ECO:0000256" key="2">
    <source>
        <dbReference type="ARBA" id="ARBA00006659"/>
    </source>
</evidence>
<keyword evidence="11" id="KW-0812">Transmembrane</keyword>
<organism evidence="12 13">
    <name type="scientific">Chloropicon primus</name>
    <dbReference type="NCBI Taxonomy" id="1764295"/>
    <lineage>
        <taxon>Eukaryota</taxon>
        <taxon>Viridiplantae</taxon>
        <taxon>Chlorophyta</taxon>
        <taxon>Chloropicophyceae</taxon>
        <taxon>Chloropicales</taxon>
        <taxon>Chloropicaceae</taxon>
        <taxon>Chloropicon</taxon>
    </lineage>
</organism>
<evidence type="ECO:0000313" key="12">
    <source>
        <dbReference type="EMBL" id="QDZ18758.1"/>
    </source>
</evidence>
<dbReference type="Pfam" id="PF04725">
    <property type="entry name" value="PsbR"/>
    <property type="match status" value="1"/>
</dbReference>
<keyword evidence="8 11" id="KW-0472">Membrane</keyword>
<evidence type="ECO:0000256" key="3">
    <source>
        <dbReference type="ARBA" id="ARBA00022528"/>
    </source>
</evidence>
<dbReference type="PANTHER" id="PTHR34369">
    <property type="entry name" value="PHOTOSYSTEM II 10 KDA POLYPEPTIDE, CHLOROPLASTIC"/>
    <property type="match status" value="1"/>
</dbReference>
<feature type="transmembrane region" description="Helical" evidence="11">
    <location>
        <begin position="239"/>
        <end position="262"/>
    </location>
</feature>
<evidence type="ECO:0000256" key="4">
    <source>
        <dbReference type="ARBA" id="ARBA00022531"/>
    </source>
</evidence>
<keyword evidence="3" id="KW-0150">Chloroplast</keyword>
<comment type="subcellular location">
    <subcellularLocation>
        <location evidence="1">Plastid</location>
        <location evidence="1">Chloroplast thylakoid membrane</location>
    </subcellularLocation>
</comment>
<feature type="compositionally biased region" description="Low complexity" evidence="10">
    <location>
        <begin position="106"/>
        <end position="119"/>
    </location>
</feature>
<sequence>MRAATVRSSAPRAARRTVTVRAGLFQRKPAPPKKAEKKSSGGGLFGSLGSKPKPAEPPAKKSGGIGGLFGGKAAAKPEPSKKKTGGLFGGSSKAKPAAPPAKRKAAAPPRKSQIGTIKAGTKKIGTKRITKKQTSPDGTELPFFGDLKEGGVQLFRSDDERYFNKAVSGTKAEGAQKIVGYKGSGQKGSAPQVDAQGRNARFGGVVYRYADKYNGNIDEFSPIFTPETRLKAADVYEPGAVGLAIWFAGFVGLLAVGGFAIYSTSALAG</sequence>
<evidence type="ECO:0000256" key="9">
    <source>
        <dbReference type="ARBA" id="ARBA00023276"/>
    </source>
</evidence>
<comment type="similarity">
    <text evidence="2">Belongs to the psbR family.</text>
</comment>
<reference evidence="12 13" key="1">
    <citation type="submission" date="2018-07" db="EMBL/GenBank/DDBJ databases">
        <title>The complete nuclear genome of the prasinophyte Chloropicon primus (CCMP1205).</title>
        <authorList>
            <person name="Pombert J.-F."/>
            <person name="Otis C."/>
            <person name="Turmel M."/>
            <person name="Lemieux C."/>
        </authorList>
    </citation>
    <scope>NUCLEOTIDE SEQUENCE [LARGE SCALE GENOMIC DNA]</scope>
    <source>
        <strain evidence="12 13">CCMP1205</strain>
    </source>
</reference>
<evidence type="ECO:0000256" key="11">
    <source>
        <dbReference type="SAM" id="Phobius"/>
    </source>
</evidence>
<name>A0A5B8MDS5_9CHLO</name>
<dbReference type="GO" id="GO:0009535">
    <property type="term" value="C:chloroplast thylakoid membrane"/>
    <property type="evidence" value="ECO:0007669"/>
    <property type="project" value="UniProtKB-SubCell"/>
</dbReference>
<dbReference type="EMBL" id="CP031035">
    <property type="protein sequence ID" value="QDZ18758.1"/>
    <property type="molecule type" value="Genomic_DNA"/>
</dbReference>